<gene>
    <name evidence="1" type="ORF">OCL06_11125</name>
</gene>
<evidence type="ECO:0000313" key="2">
    <source>
        <dbReference type="Proteomes" id="UP001209257"/>
    </source>
</evidence>
<dbReference type="EMBL" id="JAOTJC010000008">
    <property type="protein sequence ID" value="MCU7555147.1"/>
    <property type="molecule type" value="Genomic_DNA"/>
</dbReference>
<dbReference type="PANTHER" id="PTHR34322">
    <property type="entry name" value="TRANSPOSASE, Y1_TNP DOMAIN-CONTAINING"/>
    <property type="match status" value="1"/>
</dbReference>
<accession>A0ABT2VPC7</accession>
<comment type="caution">
    <text evidence="1">The sequence shown here is derived from an EMBL/GenBank/DDBJ whole genome shotgun (WGS) entry which is preliminary data.</text>
</comment>
<organism evidence="1 2">
    <name type="scientific">Alteromonas salexigens</name>
    <dbReference type="NCBI Taxonomy" id="2982530"/>
    <lineage>
        <taxon>Bacteria</taxon>
        <taxon>Pseudomonadati</taxon>
        <taxon>Pseudomonadota</taxon>
        <taxon>Gammaproteobacteria</taxon>
        <taxon>Alteromonadales</taxon>
        <taxon>Alteromonadaceae</taxon>
        <taxon>Alteromonas/Salinimonas group</taxon>
        <taxon>Alteromonas</taxon>
    </lineage>
</organism>
<dbReference type="InterPro" id="IPR036515">
    <property type="entry name" value="Transposase_17_sf"/>
</dbReference>
<keyword evidence="2" id="KW-1185">Reference proteome</keyword>
<protein>
    <submittedName>
        <fullName evidence="1">Transposase</fullName>
    </submittedName>
</protein>
<dbReference type="Proteomes" id="UP001209257">
    <property type="component" value="Unassembled WGS sequence"/>
</dbReference>
<evidence type="ECO:0000313" key="1">
    <source>
        <dbReference type="EMBL" id="MCU7555147.1"/>
    </source>
</evidence>
<dbReference type="PANTHER" id="PTHR34322:SF2">
    <property type="entry name" value="TRANSPOSASE IS200-LIKE DOMAIN-CONTAINING PROTEIN"/>
    <property type="match status" value="1"/>
</dbReference>
<reference evidence="2" key="1">
    <citation type="submission" date="2023-07" db="EMBL/GenBank/DDBJ databases">
        <title>Study on multiphase classification of strain Alteromonas salexigens isolated from the Yellow Sea.</title>
        <authorList>
            <person name="Sun L."/>
        </authorList>
    </citation>
    <scope>NUCLEOTIDE SEQUENCE [LARGE SCALE GENOMIC DNA]</scope>
    <source>
        <strain evidence="2">ASW11-19</strain>
    </source>
</reference>
<dbReference type="SUPFAM" id="SSF143422">
    <property type="entry name" value="Transposase IS200-like"/>
    <property type="match status" value="1"/>
</dbReference>
<dbReference type="Gene3D" id="3.30.70.1290">
    <property type="entry name" value="Transposase IS200-like"/>
    <property type="match status" value="1"/>
</dbReference>
<proteinExistence type="predicted"/>
<name>A0ABT2VPC7_9ALTE</name>
<dbReference type="RefSeq" id="WP_262994518.1">
    <property type="nucleotide sequence ID" value="NZ_JAOTJC010000008.1"/>
</dbReference>
<sequence>MPRPRKSLIDLSATPYYHCISRCVRRAFLCGQDTITGKSYEHRRKWVEDRLLFLARVFAIDVCAYAVMSNHTHVVLHVNTRHAESWTETEVLRRWHKLHKGLPCCHNFIDNRLRQSLSEAEQQTVKSCIAIYRSRLQCISWFMRLLNEPIARQANQEDECTGRFWEGRFKSQALLDESALAACMAYVDLNPVRAGIASSIKTSSHTSLRLRMANDPLQGKVLPLMQFFEHTKPSVRTTLPFAFEEYLALVEQSLPQQPSIASGARRFAEVNLLDRLGVSTELWCAWLTAIETHFGTAVSRTIAFRRLTTGELRRTG</sequence>